<dbReference type="InterPro" id="IPR011223">
    <property type="entry name" value="UCP028770"/>
</dbReference>
<evidence type="ECO:0008006" key="5">
    <source>
        <dbReference type="Google" id="ProtNLM"/>
    </source>
</evidence>
<proteinExistence type="predicted"/>
<feature type="transmembrane region" description="Helical" evidence="2">
    <location>
        <begin position="47"/>
        <end position="68"/>
    </location>
</feature>
<name>A0ABQ6HBN1_9GAMM</name>
<reference evidence="3 4" key="1">
    <citation type="submission" date="2023-03" db="EMBL/GenBank/DDBJ databases">
        <title>Thalassotalea loyana LMG 22536T draft genome sequence.</title>
        <authorList>
            <person name="Sawabe T."/>
        </authorList>
    </citation>
    <scope>NUCLEOTIDE SEQUENCE [LARGE SCALE GENOMIC DNA]</scope>
    <source>
        <strain evidence="3 4">LMG 22536</strain>
    </source>
</reference>
<keyword evidence="1" id="KW-0175">Coiled coil</keyword>
<keyword evidence="2" id="KW-1133">Transmembrane helix</keyword>
<feature type="transmembrane region" description="Helical" evidence="2">
    <location>
        <begin position="6"/>
        <end position="27"/>
    </location>
</feature>
<evidence type="ECO:0000313" key="4">
    <source>
        <dbReference type="Proteomes" id="UP001157134"/>
    </source>
</evidence>
<evidence type="ECO:0000256" key="2">
    <source>
        <dbReference type="SAM" id="Phobius"/>
    </source>
</evidence>
<organism evidence="3 4">
    <name type="scientific">Thalassotalea loyana</name>
    <dbReference type="NCBI Taxonomy" id="280483"/>
    <lineage>
        <taxon>Bacteria</taxon>
        <taxon>Pseudomonadati</taxon>
        <taxon>Pseudomonadota</taxon>
        <taxon>Gammaproteobacteria</taxon>
        <taxon>Alteromonadales</taxon>
        <taxon>Colwelliaceae</taxon>
        <taxon>Thalassotalea</taxon>
    </lineage>
</organism>
<feature type="coiled-coil region" evidence="1">
    <location>
        <begin position="75"/>
        <end position="102"/>
    </location>
</feature>
<protein>
    <recommendedName>
        <fullName evidence="5">DUF3302 domain-containing protein</fullName>
    </recommendedName>
</protein>
<comment type="caution">
    <text evidence="3">The sequence shown here is derived from an EMBL/GenBank/DDBJ whole genome shotgun (WGS) entry which is preliminary data.</text>
</comment>
<dbReference type="PIRSF" id="PIRSF028770">
    <property type="entry name" value="UCP028770"/>
    <property type="match status" value="1"/>
</dbReference>
<sequence>MTGLDYFAWVVFVTIIVAGIALVIALCKVPGNIAKQNNHPQADAINVAGWLGLLLSFGVVWILAIIWAKTQPVDAAHSTEELEEIKASIKSLQAQLKATKGE</sequence>
<dbReference type="Pfam" id="PF11742">
    <property type="entry name" value="DUF3302"/>
    <property type="match status" value="1"/>
</dbReference>
<accession>A0ABQ6HBN1</accession>
<keyword evidence="2" id="KW-0472">Membrane</keyword>
<dbReference type="EMBL" id="BSSV01000001">
    <property type="protein sequence ID" value="GLX84770.1"/>
    <property type="molecule type" value="Genomic_DNA"/>
</dbReference>
<keyword evidence="4" id="KW-1185">Reference proteome</keyword>
<dbReference type="Proteomes" id="UP001157134">
    <property type="component" value="Unassembled WGS sequence"/>
</dbReference>
<gene>
    <name evidence="3" type="ORF">tloyanaT_10220</name>
</gene>
<evidence type="ECO:0000313" key="3">
    <source>
        <dbReference type="EMBL" id="GLX84770.1"/>
    </source>
</evidence>
<evidence type="ECO:0000256" key="1">
    <source>
        <dbReference type="SAM" id="Coils"/>
    </source>
</evidence>
<keyword evidence="2" id="KW-0812">Transmembrane</keyword>